<name>A0A5J6WFJ9_MORMI</name>
<evidence type="ECO:0008006" key="3">
    <source>
        <dbReference type="Google" id="ProtNLM"/>
    </source>
</evidence>
<dbReference type="RefSeq" id="WP_019443149.1">
    <property type="nucleotide sequence ID" value="NZ_ALOE01000042.1"/>
</dbReference>
<dbReference type="KEGG" id="mmaa:FR932_01845"/>
<reference evidence="1 2" key="1">
    <citation type="submission" date="2019-09" db="EMBL/GenBank/DDBJ databases">
        <title>Hybrid Assembly of the complete Genome of the Deep-Sea Bacterium Moritella marina from long Nanopore and Illumina reads.</title>
        <authorList>
            <person name="Magin S."/>
            <person name="Georgoulis A."/>
            <person name="Papadimitriou K."/>
            <person name="Iliakis G."/>
            <person name="Vorgias C.E."/>
        </authorList>
    </citation>
    <scope>NUCLEOTIDE SEQUENCE [LARGE SCALE GENOMIC DNA]</scope>
    <source>
        <strain evidence="1 2">MP-1</strain>
    </source>
</reference>
<dbReference type="EMBL" id="CP044399">
    <property type="protein sequence ID" value="QFI36656.1"/>
    <property type="molecule type" value="Genomic_DNA"/>
</dbReference>
<evidence type="ECO:0000313" key="1">
    <source>
        <dbReference type="EMBL" id="QFI36656.1"/>
    </source>
</evidence>
<dbReference type="Proteomes" id="UP000327424">
    <property type="component" value="Chromosome"/>
</dbReference>
<protein>
    <recommendedName>
        <fullName evidence="3">Twin-arginine translocation signal domain-containing protein</fullName>
    </recommendedName>
</protein>
<gene>
    <name evidence="1" type="ORF">FR932_01845</name>
</gene>
<accession>A0A5J6WFJ9</accession>
<keyword evidence="2" id="KW-1185">Reference proteome</keyword>
<dbReference type="AlphaFoldDB" id="A0A5J6WFJ9"/>
<dbReference type="OrthoDB" id="9965275at2"/>
<proteinExistence type="predicted"/>
<sequence>MYPITPHKSSPDSGGNTDLSRRKFLTSVALVTISNTVAISIPTANASAKHQVENETFEPATYSKNFPWLGP</sequence>
<dbReference type="InterPro" id="IPR006311">
    <property type="entry name" value="TAT_signal"/>
</dbReference>
<dbReference type="PROSITE" id="PS51318">
    <property type="entry name" value="TAT"/>
    <property type="match status" value="1"/>
</dbReference>
<organism evidence="1 2">
    <name type="scientific">Moritella marina ATCC 15381</name>
    <dbReference type="NCBI Taxonomy" id="1202962"/>
    <lineage>
        <taxon>Bacteria</taxon>
        <taxon>Pseudomonadati</taxon>
        <taxon>Pseudomonadota</taxon>
        <taxon>Gammaproteobacteria</taxon>
        <taxon>Alteromonadales</taxon>
        <taxon>Moritellaceae</taxon>
        <taxon>Moritella</taxon>
    </lineage>
</organism>
<evidence type="ECO:0000313" key="2">
    <source>
        <dbReference type="Proteomes" id="UP000327424"/>
    </source>
</evidence>